<accession>A0A365L7N0</accession>
<evidence type="ECO:0000259" key="1">
    <source>
        <dbReference type="PROSITE" id="PS51186"/>
    </source>
</evidence>
<dbReference type="Pfam" id="PF00583">
    <property type="entry name" value="Acetyltransf_1"/>
    <property type="match status" value="1"/>
</dbReference>
<name>A0A365L7N0_9BACL</name>
<dbReference type="SUPFAM" id="SSF55729">
    <property type="entry name" value="Acyl-CoA N-acyltransferases (Nat)"/>
    <property type="match status" value="1"/>
</dbReference>
<dbReference type="InterPro" id="IPR016181">
    <property type="entry name" value="Acyl_CoA_acyltransferase"/>
</dbReference>
<dbReference type="EMBL" id="QLZR01000001">
    <property type="protein sequence ID" value="RAZ81434.1"/>
    <property type="molecule type" value="Genomic_DNA"/>
</dbReference>
<gene>
    <name evidence="2" type="ORF">DP120_03920</name>
</gene>
<comment type="caution">
    <text evidence="2">The sequence shown here is derived from an EMBL/GenBank/DDBJ whole genome shotgun (WGS) entry which is preliminary data.</text>
</comment>
<keyword evidence="3" id="KW-1185">Reference proteome</keyword>
<proteinExistence type="predicted"/>
<evidence type="ECO:0000313" key="3">
    <source>
        <dbReference type="Proteomes" id="UP000251002"/>
    </source>
</evidence>
<reference evidence="2 3" key="1">
    <citation type="submission" date="2018-06" db="EMBL/GenBank/DDBJ databases">
        <title>The draft genome sequences of strains SCU63 and S1.</title>
        <authorList>
            <person name="Gan L."/>
        </authorList>
    </citation>
    <scope>NUCLEOTIDE SEQUENCE [LARGE SCALE GENOMIC DNA]</scope>
    <source>
        <strain evidence="2 3">SCU63</strain>
    </source>
</reference>
<dbReference type="RefSeq" id="WP_112221995.1">
    <property type="nucleotide sequence ID" value="NZ_CP196859.1"/>
</dbReference>
<evidence type="ECO:0000313" key="2">
    <source>
        <dbReference type="EMBL" id="RAZ81434.1"/>
    </source>
</evidence>
<dbReference type="AlphaFoldDB" id="A0A365L7N0"/>
<dbReference type="InterPro" id="IPR000182">
    <property type="entry name" value="GNAT_dom"/>
</dbReference>
<protein>
    <submittedName>
        <fullName evidence="2">GNAT family N-acetyltransferase</fullName>
    </submittedName>
</protein>
<dbReference type="GO" id="GO:0016747">
    <property type="term" value="F:acyltransferase activity, transferring groups other than amino-acyl groups"/>
    <property type="evidence" value="ECO:0007669"/>
    <property type="project" value="InterPro"/>
</dbReference>
<dbReference type="PROSITE" id="PS51186">
    <property type="entry name" value="GNAT"/>
    <property type="match status" value="1"/>
</dbReference>
<sequence length="157" mass="18048">MKFTSEPMTEEVAKEILNWRYSYPYDFYNNTVNDESMSEILDGTYRAVRNEERELFGFYCTGNSAQVPAGRISGVYPAGYIDFGLGMKPAETGLGLGSEFFAYIKREILGQQPEKPLRLTVATFNKRAIRLYEKFGFKKEAEFKTDFATFLTMVEKD</sequence>
<dbReference type="Proteomes" id="UP000251002">
    <property type="component" value="Unassembled WGS sequence"/>
</dbReference>
<organism evidence="2 3">
    <name type="scientific">Planococcus halotolerans</name>
    <dbReference type="NCBI Taxonomy" id="2233542"/>
    <lineage>
        <taxon>Bacteria</taxon>
        <taxon>Bacillati</taxon>
        <taxon>Bacillota</taxon>
        <taxon>Bacilli</taxon>
        <taxon>Bacillales</taxon>
        <taxon>Caryophanaceae</taxon>
        <taxon>Planococcus</taxon>
    </lineage>
</organism>
<keyword evidence="2" id="KW-0808">Transferase</keyword>
<feature type="domain" description="N-acetyltransferase" evidence="1">
    <location>
        <begin position="3"/>
        <end position="157"/>
    </location>
</feature>
<dbReference type="Gene3D" id="3.40.630.30">
    <property type="match status" value="1"/>
</dbReference>